<keyword evidence="4" id="KW-0597">Phosphoprotein</keyword>
<evidence type="ECO:0000256" key="11">
    <source>
        <dbReference type="RuleBase" id="RU363120"/>
    </source>
</evidence>
<evidence type="ECO:0000256" key="2">
    <source>
        <dbReference type="ARBA" id="ARBA00010520"/>
    </source>
</evidence>
<dbReference type="KEGG" id="eai:106837147"/>
<keyword evidence="14" id="KW-1185">Reference proteome</keyword>
<dbReference type="CTD" id="10776"/>
<comment type="function">
    <text evidence="11">Protein phosphatase inhibitor that specifically inhibits protein phosphatase 2A (PP2A) during mitosis.</text>
</comment>
<evidence type="ECO:0000256" key="10">
    <source>
        <dbReference type="ARBA" id="ARBA00050002"/>
    </source>
</evidence>
<dbReference type="GO" id="GO:0004864">
    <property type="term" value="F:protein phosphatase inhibitor activity"/>
    <property type="evidence" value="ECO:0007669"/>
    <property type="project" value="UniProtKB-KW"/>
</dbReference>
<dbReference type="AlphaFoldDB" id="A0A9L0JF02"/>
<feature type="region of interest" description="Disordered" evidence="12">
    <location>
        <begin position="125"/>
        <end position="164"/>
    </location>
</feature>
<organism evidence="13 14">
    <name type="scientific">Equus asinus</name>
    <name type="common">Donkey</name>
    <name type="synonym">Equus africanus asinus</name>
    <dbReference type="NCBI Taxonomy" id="9793"/>
    <lineage>
        <taxon>Eukaryota</taxon>
        <taxon>Metazoa</taxon>
        <taxon>Chordata</taxon>
        <taxon>Craniata</taxon>
        <taxon>Vertebrata</taxon>
        <taxon>Euteleostomi</taxon>
        <taxon>Mammalia</taxon>
        <taxon>Eutheria</taxon>
        <taxon>Laurasiatheria</taxon>
        <taxon>Perissodactyla</taxon>
        <taxon>Equidae</taxon>
        <taxon>Equus</taxon>
    </lineage>
</organism>
<keyword evidence="8 11" id="KW-0131">Cell cycle</keyword>
<dbReference type="GO" id="GO:0005737">
    <property type="term" value="C:cytoplasm"/>
    <property type="evidence" value="ECO:0007669"/>
    <property type="project" value="UniProtKB-SubCell"/>
</dbReference>
<dbReference type="OrthoDB" id="5949865at2759"/>
<dbReference type="GeneID" id="106837147"/>
<keyword evidence="7 11" id="KW-0650">Protein phosphatase inhibitor</keyword>
<evidence type="ECO:0000256" key="7">
    <source>
        <dbReference type="ARBA" id="ARBA00023272"/>
    </source>
</evidence>
<dbReference type="InterPro" id="IPR006760">
    <property type="entry name" value="Endosulphine"/>
</dbReference>
<evidence type="ECO:0000256" key="1">
    <source>
        <dbReference type="ARBA" id="ARBA00004496"/>
    </source>
</evidence>
<dbReference type="GO" id="GO:0005102">
    <property type="term" value="F:signaling receptor binding"/>
    <property type="evidence" value="ECO:0007669"/>
    <property type="project" value="Ensembl"/>
</dbReference>
<evidence type="ECO:0000256" key="3">
    <source>
        <dbReference type="ARBA" id="ARBA00022490"/>
    </source>
</evidence>
<keyword evidence="3 11" id="KW-0963">Cytoplasm</keyword>
<accession>A0A9L0JF02</accession>
<dbReference type="Pfam" id="PF04667">
    <property type="entry name" value="Endosulfine"/>
    <property type="match status" value="1"/>
</dbReference>
<dbReference type="GO" id="GO:0051301">
    <property type="term" value="P:cell division"/>
    <property type="evidence" value="ECO:0007669"/>
    <property type="project" value="UniProtKB-KW"/>
</dbReference>
<dbReference type="GO" id="GO:0045722">
    <property type="term" value="P:positive regulation of gluconeogenesis"/>
    <property type="evidence" value="ECO:0007669"/>
    <property type="project" value="Ensembl"/>
</dbReference>
<dbReference type="PANTHER" id="PTHR10358">
    <property type="entry name" value="ENDOSULFINE"/>
    <property type="match status" value="1"/>
</dbReference>
<keyword evidence="5 11" id="KW-0132">Cell division</keyword>
<evidence type="ECO:0000256" key="9">
    <source>
        <dbReference type="ARBA" id="ARBA00041075"/>
    </source>
</evidence>
<evidence type="ECO:0000256" key="8">
    <source>
        <dbReference type="ARBA" id="ARBA00023306"/>
    </source>
</evidence>
<dbReference type="PANTHER" id="PTHR10358:SF4">
    <property type="entry name" value="CAMP-REGULATED PHOSPHOPROTEIN 19"/>
    <property type="match status" value="1"/>
</dbReference>
<evidence type="ECO:0000256" key="12">
    <source>
        <dbReference type="SAM" id="MobiDB-lite"/>
    </source>
</evidence>
<dbReference type="Ensembl" id="ENSEAST00005059593.1">
    <property type="protein sequence ID" value="ENSEASP00005047800.1"/>
    <property type="gene ID" value="ENSEASG00005037194.1"/>
</dbReference>
<evidence type="ECO:0000256" key="5">
    <source>
        <dbReference type="ARBA" id="ARBA00022618"/>
    </source>
</evidence>
<protein>
    <recommendedName>
        <fullName evidence="9">cAMP-regulated phosphoprotein 19</fullName>
    </recommendedName>
</protein>
<evidence type="ECO:0000256" key="4">
    <source>
        <dbReference type="ARBA" id="ARBA00022553"/>
    </source>
</evidence>
<feature type="region of interest" description="Disordered" evidence="12">
    <location>
        <begin position="70"/>
        <end position="99"/>
    </location>
</feature>
<comment type="similarity">
    <text evidence="2 11">Belongs to the endosulfine family.</text>
</comment>
<name>A0A9L0JF02_EQUAS</name>
<evidence type="ECO:0000313" key="14">
    <source>
        <dbReference type="Proteomes" id="UP000694387"/>
    </source>
</evidence>
<comment type="subunit">
    <text evidence="10">Interacts (when phosphorylated at Ser-62) with PPP2R2D. Interacts with SNCA. Interacts with PPP2R2A; the interaction is direct and this interaction inhibits PP2A activity.</text>
</comment>
<evidence type="ECO:0000313" key="13">
    <source>
        <dbReference type="Ensembl" id="ENSEASP00005047800.1"/>
    </source>
</evidence>
<dbReference type="GO" id="GO:0000086">
    <property type="term" value="P:G2/M transition of mitotic cell cycle"/>
    <property type="evidence" value="ECO:0007669"/>
    <property type="project" value="Ensembl"/>
</dbReference>
<dbReference type="GeneTree" id="ENSGT00940000154555"/>
<proteinExistence type="inferred from homology"/>
<dbReference type="GO" id="GO:0015459">
    <property type="term" value="F:potassium channel regulator activity"/>
    <property type="evidence" value="ECO:0007669"/>
    <property type="project" value="Ensembl"/>
</dbReference>
<evidence type="ECO:0000256" key="6">
    <source>
        <dbReference type="ARBA" id="ARBA00022776"/>
    </source>
</evidence>
<feature type="compositionally biased region" description="Basic and acidic residues" evidence="12">
    <location>
        <begin position="70"/>
        <end position="84"/>
    </location>
</feature>
<reference evidence="13 14" key="1">
    <citation type="journal article" date="2020" name="Nat. Commun.">
        <title>Donkey genomes provide new insights into domestication and selection for coat color.</title>
        <authorList>
            <person name="Wang"/>
            <person name="C."/>
            <person name="Li"/>
            <person name="H."/>
            <person name="Guo"/>
            <person name="Y."/>
            <person name="Huang"/>
            <person name="J."/>
            <person name="Sun"/>
            <person name="Y."/>
            <person name="Min"/>
            <person name="J."/>
            <person name="Wang"/>
            <person name="J."/>
            <person name="Fang"/>
            <person name="X."/>
            <person name="Zhao"/>
            <person name="Z."/>
            <person name="Wang"/>
            <person name="S."/>
            <person name="Zhang"/>
            <person name="Y."/>
            <person name="Liu"/>
            <person name="Q."/>
            <person name="Jiang"/>
            <person name="Q."/>
            <person name="Wang"/>
            <person name="X."/>
            <person name="Guo"/>
            <person name="Y."/>
            <person name="Yang"/>
            <person name="C."/>
            <person name="Wang"/>
            <person name="Y."/>
            <person name="Tian"/>
            <person name="F."/>
            <person name="Zhuang"/>
            <person name="G."/>
            <person name="Fan"/>
            <person name="Y."/>
            <person name="Gao"/>
            <person name="Q."/>
            <person name="Li"/>
            <person name="Y."/>
            <person name="Ju"/>
            <person name="Z."/>
            <person name="Li"/>
            <person name="J."/>
            <person name="Li"/>
            <person name="R."/>
            <person name="Hou"/>
            <person name="M."/>
            <person name="Yang"/>
            <person name="G."/>
            <person name="Liu"/>
            <person name="G."/>
            <person name="Liu"/>
            <person name="W."/>
            <person name="Guo"/>
            <person name="J."/>
            <person name="Pan"/>
            <person name="S."/>
            <person name="Fan"/>
            <person name="G."/>
            <person name="Zhang"/>
            <person name="W."/>
            <person name="Zhang"/>
            <person name="R."/>
            <person name="Yu"/>
            <person name="J."/>
            <person name="Zhang"/>
            <person name="X."/>
            <person name="Yin"/>
            <person name="Q."/>
            <person name="Ji"/>
            <person name="C."/>
            <person name="Jin"/>
            <person name="Y."/>
            <person name="Yue"/>
            <person name="G."/>
            <person name="Liu"/>
            <person name="M."/>
            <person name="Xu"/>
            <person name="J."/>
            <person name="Liu"/>
            <person name="S."/>
            <person name="Jordana"/>
            <person name="J."/>
            <person name="Noce"/>
            <person name="A."/>
            <person name="Amills"/>
            <person name="M."/>
            <person name="Wu"/>
            <person name="D.D."/>
            <person name="Li"/>
            <person name="S."/>
            <person name="Zhou"/>
            <person name="X. and Zhong"/>
            <person name="J."/>
        </authorList>
    </citation>
    <scope>NUCLEOTIDE SEQUENCE [LARGE SCALE GENOMIC DNA]</scope>
</reference>
<comment type="subcellular location">
    <subcellularLocation>
        <location evidence="1 11">Cytoplasm</location>
    </subcellularLocation>
</comment>
<reference evidence="13" key="3">
    <citation type="submission" date="2025-09" db="UniProtKB">
        <authorList>
            <consortium name="Ensembl"/>
        </authorList>
    </citation>
    <scope>IDENTIFICATION</scope>
</reference>
<dbReference type="Proteomes" id="UP000694387">
    <property type="component" value="Chromosome 2"/>
</dbReference>
<gene>
    <name evidence="13" type="primary">ARPP19</name>
</gene>
<sequence length="164" mass="18212">MASKTSELSCLDIFIQCVGCYTCITAIIELSHGSFEKQDRDVLKASVLDFLIRCCVIGHLTTKVRIQEMEDKVTSPEKAEEAKLKARYPHLGQKPGGSDFLRKRLQKGQKYFDSGDYNMAKAKMKNKQLPTAAPDKTEVTGDHIPTPQDLPQRKPSLVASKLAG</sequence>
<keyword evidence="6 11" id="KW-0498">Mitosis</keyword>
<dbReference type="GO" id="GO:0051721">
    <property type="term" value="F:protein phosphatase 2A binding"/>
    <property type="evidence" value="ECO:0007669"/>
    <property type="project" value="Ensembl"/>
</dbReference>
<reference evidence="13" key="2">
    <citation type="submission" date="2025-08" db="UniProtKB">
        <authorList>
            <consortium name="Ensembl"/>
        </authorList>
    </citation>
    <scope>IDENTIFICATION</scope>
</reference>